<comment type="caution">
    <text evidence="2">The sequence shown here is derived from an EMBL/GenBank/DDBJ whole genome shotgun (WGS) entry which is preliminary data.</text>
</comment>
<feature type="region of interest" description="Disordered" evidence="1">
    <location>
        <begin position="36"/>
        <end position="83"/>
    </location>
</feature>
<evidence type="ECO:0000313" key="3">
    <source>
        <dbReference type="Proteomes" id="UP000658127"/>
    </source>
</evidence>
<dbReference type="InterPro" id="IPR036388">
    <property type="entry name" value="WH-like_DNA-bd_sf"/>
</dbReference>
<protein>
    <submittedName>
        <fullName evidence="2">Uncharacterized protein</fullName>
    </submittedName>
</protein>
<feature type="compositionally biased region" description="Basic and acidic residues" evidence="1">
    <location>
        <begin position="36"/>
        <end position="51"/>
    </location>
</feature>
<reference evidence="3" key="1">
    <citation type="journal article" date="2019" name="Int. J. Syst. Evol. Microbiol.">
        <title>The Global Catalogue of Microorganisms (GCM) 10K type strain sequencing project: providing services to taxonomists for standard genome sequencing and annotation.</title>
        <authorList>
            <consortium name="The Broad Institute Genomics Platform"/>
            <consortium name="The Broad Institute Genome Sequencing Center for Infectious Disease"/>
            <person name="Wu L."/>
            <person name="Ma J."/>
        </authorList>
    </citation>
    <scope>NUCLEOTIDE SEQUENCE [LARGE SCALE GENOMIC DNA]</scope>
    <source>
        <strain evidence="3">CGMCC 4.7329</strain>
    </source>
</reference>
<evidence type="ECO:0000256" key="1">
    <source>
        <dbReference type="SAM" id="MobiDB-lite"/>
    </source>
</evidence>
<sequence length="83" mass="9106">MVKGLGALENQVMTVLWEVPDALSVHDLVDRVSREQRTPAYTHHPDGRDASLVKGLGSAGEDRPTVPLSPQPLPRRSDHRFAA</sequence>
<proteinExistence type="predicted"/>
<dbReference type="Gene3D" id="1.10.10.10">
    <property type="entry name" value="Winged helix-like DNA-binding domain superfamily/Winged helix DNA-binding domain"/>
    <property type="match status" value="1"/>
</dbReference>
<dbReference type="Proteomes" id="UP000658127">
    <property type="component" value="Unassembled WGS sequence"/>
</dbReference>
<name>A0ABQ2KE53_9NOCA</name>
<organism evidence="2 3">
    <name type="scientific">Nocardia rhizosphaerihabitans</name>
    <dbReference type="NCBI Taxonomy" id="1691570"/>
    <lineage>
        <taxon>Bacteria</taxon>
        <taxon>Bacillati</taxon>
        <taxon>Actinomycetota</taxon>
        <taxon>Actinomycetes</taxon>
        <taxon>Mycobacteriales</taxon>
        <taxon>Nocardiaceae</taxon>
        <taxon>Nocardia</taxon>
    </lineage>
</organism>
<keyword evidence="3" id="KW-1185">Reference proteome</keyword>
<gene>
    <name evidence="2" type="ORF">GCM10011610_27170</name>
</gene>
<accession>A0ABQ2KE53</accession>
<evidence type="ECO:0000313" key="2">
    <source>
        <dbReference type="EMBL" id="GGN79077.1"/>
    </source>
</evidence>
<dbReference type="EMBL" id="BMNE01000003">
    <property type="protein sequence ID" value="GGN79077.1"/>
    <property type="molecule type" value="Genomic_DNA"/>
</dbReference>